<proteinExistence type="predicted"/>
<name>A0A0M2RCT5_9PROT</name>
<dbReference type="EMBL" id="LANI01000002">
    <property type="protein sequence ID" value="KKJ78244.1"/>
    <property type="molecule type" value="Genomic_DNA"/>
</dbReference>
<dbReference type="STRING" id="1549748.WH95_02675"/>
<dbReference type="InterPro" id="IPR000182">
    <property type="entry name" value="GNAT_dom"/>
</dbReference>
<dbReference type="InterPro" id="IPR016181">
    <property type="entry name" value="Acyl_CoA_acyltransferase"/>
</dbReference>
<feature type="domain" description="N-acetyltransferase" evidence="2">
    <location>
        <begin position="8"/>
        <end position="172"/>
    </location>
</feature>
<accession>A0A0M2RCT5</accession>
<evidence type="ECO:0000259" key="2">
    <source>
        <dbReference type="PROSITE" id="PS51186"/>
    </source>
</evidence>
<evidence type="ECO:0000256" key="1">
    <source>
        <dbReference type="ARBA" id="ARBA00022679"/>
    </source>
</evidence>
<dbReference type="GO" id="GO:0008080">
    <property type="term" value="F:N-acetyltransferase activity"/>
    <property type="evidence" value="ECO:0007669"/>
    <property type="project" value="InterPro"/>
</dbReference>
<dbReference type="PANTHER" id="PTHR13947">
    <property type="entry name" value="GNAT FAMILY N-ACETYLTRANSFERASE"/>
    <property type="match status" value="1"/>
</dbReference>
<dbReference type="Proteomes" id="UP000034491">
    <property type="component" value="Unassembled WGS sequence"/>
</dbReference>
<evidence type="ECO:0000313" key="3">
    <source>
        <dbReference type="EMBL" id="KKJ78244.1"/>
    </source>
</evidence>
<gene>
    <name evidence="3" type="ORF">WH95_02675</name>
</gene>
<dbReference type="PANTHER" id="PTHR13947:SF37">
    <property type="entry name" value="LD18367P"/>
    <property type="match status" value="1"/>
</dbReference>
<dbReference type="Gene3D" id="3.40.630.30">
    <property type="match status" value="1"/>
</dbReference>
<comment type="caution">
    <text evidence="3">The sequence shown here is derived from an EMBL/GenBank/DDBJ whole genome shotgun (WGS) entry which is preliminary data.</text>
</comment>
<dbReference type="SUPFAM" id="SSF55729">
    <property type="entry name" value="Acyl-CoA N-acyltransferases (Nat)"/>
    <property type="match status" value="1"/>
</dbReference>
<protein>
    <recommendedName>
        <fullName evidence="2">N-acetyltransferase domain-containing protein</fullName>
    </recommendedName>
</protein>
<keyword evidence="4" id="KW-1185">Reference proteome</keyword>
<dbReference type="OrthoDB" id="9799681at2"/>
<dbReference type="RefSeq" id="WP_046502607.1">
    <property type="nucleotide sequence ID" value="NZ_LANI01000002.1"/>
</dbReference>
<sequence length="172" mass="20012">MNKLDQKFEQKIVKDDDSSSLIDLIKSCYEEYADRGIVFDIQEEPDLLKPASYFKLHNGHLFGVSTTIDPERLIAVCGFIQSNPDYLKVHSMELKKLYVCSDYRGCGLAQHLVKEVIQEAHIRKVSELLLWTDTRFTKAHQLYNKLGFIKQKTTRKLSDKSNTEEFCYRLTI</sequence>
<dbReference type="Pfam" id="PF00583">
    <property type="entry name" value="Acetyltransf_1"/>
    <property type="match status" value="1"/>
</dbReference>
<organism evidence="3 4">
    <name type="scientific">Kiloniella litopenaei</name>
    <dbReference type="NCBI Taxonomy" id="1549748"/>
    <lineage>
        <taxon>Bacteria</taxon>
        <taxon>Pseudomonadati</taxon>
        <taxon>Pseudomonadota</taxon>
        <taxon>Alphaproteobacteria</taxon>
        <taxon>Rhodospirillales</taxon>
        <taxon>Kiloniellaceae</taxon>
        <taxon>Kiloniella</taxon>
    </lineage>
</organism>
<keyword evidence="1" id="KW-0808">Transferase</keyword>
<dbReference type="AlphaFoldDB" id="A0A0M2RCT5"/>
<evidence type="ECO:0000313" key="4">
    <source>
        <dbReference type="Proteomes" id="UP000034491"/>
    </source>
</evidence>
<dbReference type="InterPro" id="IPR050769">
    <property type="entry name" value="NAT_camello-type"/>
</dbReference>
<reference evidence="3 4" key="1">
    <citation type="submission" date="2015-03" db="EMBL/GenBank/DDBJ databases">
        <title>Genome sequence of Kiloniella sp. P1-1, isolated from the gut microflora of Pacific white shrimp, Penaeus vannamei.</title>
        <authorList>
            <person name="Shao Z."/>
            <person name="Wang L."/>
            <person name="Li X."/>
        </authorList>
    </citation>
    <scope>NUCLEOTIDE SEQUENCE [LARGE SCALE GENOMIC DNA]</scope>
    <source>
        <strain evidence="3 4">P1-1</strain>
    </source>
</reference>
<dbReference type="CDD" id="cd04301">
    <property type="entry name" value="NAT_SF"/>
    <property type="match status" value="1"/>
</dbReference>
<dbReference type="PROSITE" id="PS51186">
    <property type="entry name" value="GNAT"/>
    <property type="match status" value="1"/>
</dbReference>